<dbReference type="Gene3D" id="2.60.120.10">
    <property type="entry name" value="Jelly Rolls"/>
    <property type="match status" value="1"/>
</dbReference>
<keyword evidence="3" id="KW-1185">Reference proteome</keyword>
<name>A0A7W5P7P1_9ACTN</name>
<dbReference type="SUPFAM" id="SSF51182">
    <property type="entry name" value="RmlC-like cupins"/>
    <property type="match status" value="1"/>
</dbReference>
<dbReference type="GO" id="GO:0016853">
    <property type="term" value="F:isomerase activity"/>
    <property type="evidence" value="ECO:0007669"/>
    <property type="project" value="UniProtKB-KW"/>
</dbReference>
<evidence type="ECO:0000313" key="2">
    <source>
        <dbReference type="EMBL" id="MBB3327081.1"/>
    </source>
</evidence>
<evidence type="ECO:0000256" key="1">
    <source>
        <dbReference type="SAM" id="MobiDB-lite"/>
    </source>
</evidence>
<dbReference type="InterPro" id="IPR014710">
    <property type="entry name" value="RmlC-like_jellyroll"/>
</dbReference>
<dbReference type="EMBL" id="JACHZG010000001">
    <property type="protein sequence ID" value="MBB3327081.1"/>
    <property type="molecule type" value="Genomic_DNA"/>
</dbReference>
<feature type="compositionally biased region" description="Basic and acidic residues" evidence="1">
    <location>
        <begin position="8"/>
        <end position="17"/>
    </location>
</feature>
<keyword evidence="2" id="KW-0413">Isomerase</keyword>
<gene>
    <name evidence="2" type="ORF">FHX39_002025</name>
</gene>
<sequence length="279" mass="30401">MTPVRTPVVDETRRRPPDSVAVGGSRTWSLRGKNFAVAVTELVAGIPLVEPHAVDEHILIVADDAGAVVTDSAGRSERLTEPSLVVVPAGRSTIEAARDTVVLRVFAAHDAELMRLAVNDGPHDDPAVAPLLTDAIRSGGRLRVHRMSQIPDQPGRLGRIFCTSSLMINWFPTKIGARDPEALSPHAHDDFEQMSVTLQGAFVHHFRTPWTTRMSEWRDDDHVSVDSPSMVLIPPNLIHTTSWTGEGAHVLVDVFAPPREDFLAEGWVINADEYAGTSA</sequence>
<reference evidence="2 3" key="1">
    <citation type="submission" date="2020-08" db="EMBL/GenBank/DDBJ databases">
        <title>Sequencing the genomes of 1000 actinobacteria strains.</title>
        <authorList>
            <person name="Klenk H.-P."/>
        </authorList>
    </citation>
    <scope>NUCLEOTIDE SEQUENCE [LARGE SCALE GENOMIC DNA]</scope>
    <source>
        <strain evidence="2 3">DSM 11053</strain>
    </source>
</reference>
<dbReference type="Proteomes" id="UP000565572">
    <property type="component" value="Unassembled WGS sequence"/>
</dbReference>
<evidence type="ECO:0000313" key="3">
    <source>
        <dbReference type="Proteomes" id="UP000565572"/>
    </source>
</evidence>
<accession>A0A7W5P7P1</accession>
<comment type="caution">
    <text evidence="2">The sequence shown here is derived from an EMBL/GenBank/DDBJ whole genome shotgun (WGS) entry which is preliminary data.</text>
</comment>
<protein>
    <submittedName>
        <fullName evidence="2">Mannose-6-phosphate isomerase-like protein (Cupin superfamily)</fullName>
    </submittedName>
</protein>
<dbReference type="AlphaFoldDB" id="A0A7W5P7P1"/>
<organism evidence="2 3">
    <name type="scientific">Microlunatus antarcticus</name>
    <dbReference type="NCBI Taxonomy" id="53388"/>
    <lineage>
        <taxon>Bacteria</taxon>
        <taxon>Bacillati</taxon>
        <taxon>Actinomycetota</taxon>
        <taxon>Actinomycetes</taxon>
        <taxon>Propionibacteriales</taxon>
        <taxon>Propionibacteriaceae</taxon>
        <taxon>Microlunatus</taxon>
    </lineage>
</organism>
<proteinExistence type="predicted"/>
<dbReference type="RefSeq" id="WP_183338054.1">
    <property type="nucleotide sequence ID" value="NZ_JACHZG010000001.1"/>
</dbReference>
<dbReference type="InterPro" id="IPR011051">
    <property type="entry name" value="RmlC_Cupin_sf"/>
</dbReference>
<feature type="region of interest" description="Disordered" evidence="1">
    <location>
        <begin position="1"/>
        <end position="22"/>
    </location>
</feature>